<keyword evidence="1 5" id="KW-0732">Signal</keyword>
<evidence type="ECO:0000313" key="7">
    <source>
        <dbReference type="EMBL" id="KAF0299953.1"/>
    </source>
</evidence>
<dbReference type="Pfam" id="PF16077">
    <property type="entry name" value="Spaetzle"/>
    <property type="match status" value="1"/>
</dbReference>
<dbReference type="GO" id="GO:0021556">
    <property type="term" value="P:central nervous system formation"/>
    <property type="evidence" value="ECO:0007669"/>
    <property type="project" value="TreeGrafter"/>
</dbReference>
<evidence type="ECO:0000313" key="8">
    <source>
        <dbReference type="EMBL" id="KAF0308793.1"/>
    </source>
</evidence>
<dbReference type="Gene3D" id="2.10.90.10">
    <property type="entry name" value="Cystine-knot cytokines"/>
    <property type="match status" value="1"/>
</dbReference>
<evidence type="ECO:0000256" key="4">
    <source>
        <dbReference type="SAM" id="MobiDB-lite"/>
    </source>
</evidence>
<evidence type="ECO:0000256" key="1">
    <source>
        <dbReference type="ARBA" id="ARBA00022729"/>
    </source>
</evidence>
<gene>
    <name evidence="7" type="primary">NT1_16</name>
    <name evidence="8" type="synonym">NT1_10</name>
    <name evidence="8" type="ORF">FJT64_020019</name>
    <name evidence="7" type="ORF">FJT64_027431</name>
</gene>
<dbReference type="InterPro" id="IPR032104">
    <property type="entry name" value="Spaetzle"/>
</dbReference>
<dbReference type="PANTHER" id="PTHR23199:SF12">
    <property type="entry name" value="NEUROTROPHIN 1-RELATED"/>
    <property type="match status" value="1"/>
</dbReference>
<dbReference type="GO" id="GO:0005615">
    <property type="term" value="C:extracellular space"/>
    <property type="evidence" value="ECO:0007669"/>
    <property type="project" value="UniProtKB-ARBA"/>
</dbReference>
<dbReference type="AlphaFoldDB" id="A0A6A4W1X8"/>
<dbReference type="SUPFAM" id="SSF81995">
    <property type="entry name" value="beta-sandwich domain of Sec23/24"/>
    <property type="match status" value="1"/>
</dbReference>
<feature type="chain" id="PRO_5033526123" evidence="5">
    <location>
        <begin position="19"/>
        <end position="261"/>
    </location>
</feature>
<keyword evidence="3" id="KW-0325">Glycoprotein</keyword>
<name>A0A6A4W1X8_AMPAM</name>
<keyword evidence="2" id="KW-1015">Disulfide bond</keyword>
<dbReference type="GO" id="GO:0045087">
    <property type="term" value="P:innate immune response"/>
    <property type="evidence" value="ECO:0007669"/>
    <property type="project" value="TreeGrafter"/>
</dbReference>
<dbReference type="InterPro" id="IPR029034">
    <property type="entry name" value="Cystine-knot_cytokine"/>
</dbReference>
<protein>
    <submittedName>
        <fullName evidence="7">Neurotrophin 1</fullName>
    </submittedName>
</protein>
<feature type="domain" description="Spaetzle" evidence="6">
    <location>
        <begin position="156"/>
        <end position="253"/>
    </location>
</feature>
<dbReference type="SUPFAM" id="SSF57501">
    <property type="entry name" value="Cystine-knot cytokines"/>
    <property type="match status" value="1"/>
</dbReference>
<accession>A0A6A4W1X8</accession>
<evidence type="ECO:0000256" key="2">
    <source>
        <dbReference type="ARBA" id="ARBA00023157"/>
    </source>
</evidence>
<dbReference type="GO" id="GO:0008083">
    <property type="term" value="F:growth factor activity"/>
    <property type="evidence" value="ECO:0007669"/>
    <property type="project" value="TreeGrafter"/>
</dbReference>
<keyword evidence="9" id="KW-1185">Reference proteome</keyword>
<evidence type="ECO:0000313" key="9">
    <source>
        <dbReference type="Proteomes" id="UP000440578"/>
    </source>
</evidence>
<organism evidence="7 9">
    <name type="scientific">Amphibalanus amphitrite</name>
    <name type="common">Striped barnacle</name>
    <name type="synonym">Balanus amphitrite</name>
    <dbReference type="NCBI Taxonomy" id="1232801"/>
    <lineage>
        <taxon>Eukaryota</taxon>
        <taxon>Metazoa</taxon>
        <taxon>Ecdysozoa</taxon>
        <taxon>Arthropoda</taxon>
        <taxon>Crustacea</taxon>
        <taxon>Multicrustacea</taxon>
        <taxon>Cirripedia</taxon>
        <taxon>Thoracica</taxon>
        <taxon>Thoracicalcarea</taxon>
        <taxon>Balanomorpha</taxon>
        <taxon>Balanoidea</taxon>
        <taxon>Balanidae</taxon>
        <taxon>Amphibalaninae</taxon>
        <taxon>Amphibalanus</taxon>
    </lineage>
</organism>
<reference evidence="7 9" key="1">
    <citation type="submission" date="2019-07" db="EMBL/GenBank/DDBJ databases">
        <title>Draft genome assembly of a fouling barnacle, Amphibalanus amphitrite (Darwin, 1854): The first reference genome for Thecostraca.</title>
        <authorList>
            <person name="Kim W."/>
        </authorList>
    </citation>
    <scope>NUCLEOTIDE SEQUENCE [LARGE SCALE GENOMIC DNA]</scope>
    <source>
        <strain evidence="7">SNU_AA5</strain>
        <tissue evidence="7">Soma without cirri and trophi</tissue>
    </source>
</reference>
<dbReference type="InterPro" id="IPR052444">
    <property type="entry name" value="Spz/Toll_ligand-like"/>
</dbReference>
<feature type="signal peptide" evidence="5">
    <location>
        <begin position="1"/>
        <end position="18"/>
    </location>
</feature>
<evidence type="ECO:0000256" key="5">
    <source>
        <dbReference type="SAM" id="SignalP"/>
    </source>
</evidence>
<comment type="caution">
    <text evidence="7">The sequence shown here is derived from an EMBL/GenBank/DDBJ whole genome shotgun (WGS) entry which is preliminary data.</text>
</comment>
<sequence length="261" mass="29313">MAFRFVLAAAVAAVASSAAPPSYHSTTYAPPAYGPTHAPSYSPAPTYESYQYQYQPQPSYGHQPAYGHQQPAYGHQQPAYGHQPAYPACPHYPEDPACSKNSTDPWCLEDSEYPEYEIKHAISYNKHKVLELYADVADLNTENSVERLTEIEEETYLCPSEVGYVRPLRAVNTDGKWRVIVNNIKVDYETFTQTTRIEKCLSAGEACPLVPQCYESSCLQKSVYHRFLVYDPCDQYFPFAIETFQLPASCACSLGAYEISH</sequence>
<feature type="region of interest" description="Disordered" evidence="4">
    <location>
        <begin position="58"/>
        <end position="79"/>
    </location>
</feature>
<proteinExistence type="predicted"/>
<dbReference type="Proteomes" id="UP000440578">
    <property type="component" value="Unassembled WGS sequence"/>
</dbReference>
<dbReference type="GO" id="GO:0005121">
    <property type="term" value="F:Toll binding"/>
    <property type="evidence" value="ECO:0007669"/>
    <property type="project" value="TreeGrafter"/>
</dbReference>
<evidence type="ECO:0000256" key="3">
    <source>
        <dbReference type="ARBA" id="ARBA00023180"/>
    </source>
</evidence>
<dbReference type="FunFam" id="2.10.90.10:FF:000035">
    <property type="entry name" value="Spz1"/>
    <property type="match status" value="1"/>
</dbReference>
<dbReference type="EMBL" id="VIIS01001309">
    <property type="protein sequence ID" value="KAF0299953.1"/>
    <property type="molecule type" value="Genomic_DNA"/>
</dbReference>
<evidence type="ECO:0000259" key="6">
    <source>
        <dbReference type="Pfam" id="PF16077"/>
    </source>
</evidence>
<dbReference type="PANTHER" id="PTHR23199">
    <property type="entry name" value="NEUROTROPHIN 1-RELATED"/>
    <property type="match status" value="1"/>
</dbReference>
<dbReference type="EMBL" id="VIIS01000462">
    <property type="protein sequence ID" value="KAF0308793.1"/>
    <property type="molecule type" value="Genomic_DNA"/>
</dbReference>
<dbReference type="OrthoDB" id="6492393at2759"/>